<evidence type="ECO:0000256" key="1">
    <source>
        <dbReference type="SAM" id="MobiDB-lite"/>
    </source>
</evidence>
<protein>
    <submittedName>
        <fullName evidence="3">Uncharacterized protein</fullName>
    </submittedName>
</protein>
<keyword evidence="2" id="KW-0812">Transmembrane</keyword>
<accession>A0A9X0BZ69</accession>
<comment type="caution">
    <text evidence="3">The sequence shown here is derived from an EMBL/GenBank/DDBJ whole genome shotgun (WGS) entry which is preliminary data.</text>
</comment>
<dbReference type="GeneID" id="81622889"/>
<dbReference type="Proteomes" id="UP001148312">
    <property type="component" value="Unassembled WGS sequence"/>
</dbReference>
<dbReference type="RefSeq" id="XP_056792599.1">
    <property type="nucleotide sequence ID" value="XM_056932640.1"/>
</dbReference>
<proteinExistence type="predicted"/>
<evidence type="ECO:0000313" key="3">
    <source>
        <dbReference type="EMBL" id="KAJ5491470.1"/>
    </source>
</evidence>
<organism evidence="3 4">
    <name type="scientific">Penicillium diatomitis</name>
    <dbReference type="NCBI Taxonomy" id="2819901"/>
    <lineage>
        <taxon>Eukaryota</taxon>
        <taxon>Fungi</taxon>
        <taxon>Dikarya</taxon>
        <taxon>Ascomycota</taxon>
        <taxon>Pezizomycotina</taxon>
        <taxon>Eurotiomycetes</taxon>
        <taxon>Eurotiomycetidae</taxon>
        <taxon>Eurotiales</taxon>
        <taxon>Aspergillaceae</taxon>
        <taxon>Penicillium</taxon>
    </lineage>
</organism>
<keyword evidence="2" id="KW-1133">Transmembrane helix</keyword>
<keyword evidence="2" id="KW-0472">Membrane</keyword>
<feature type="region of interest" description="Disordered" evidence="1">
    <location>
        <begin position="1"/>
        <end position="58"/>
    </location>
</feature>
<name>A0A9X0BZ69_9EURO</name>
<feature type="transmembrane region" description="Helical" evidence="2">
    <location>
        <begin position="62"/>
        <end position="80"/>
    </location>
</feature>
<reference evidence="3" key="1">
    <citation type="submission" date="2022-12" db="EMBL/GenBank/DDBJ databases">
        <authorList>
            <person name="Petersen C."/>
        </authorList>
    </citation>
    <scope>NUCLEOTIDE SEQUENCE</scope>
    <source>
        <strain evidence="3">IBT 30728</strain>
    </source>
</reference>
<reference evidence="3" key="2">
    <citation type="journal article" date="2023" name="IMA Fungus">
        <title>Comparative genomic study of the Penicillium genus elucidates a diverse pangenome and 15 lateral gene transfer events.</title>
        <authorList>
            <person name="Petersen C."/>
            <person name="Sorensen T."/>
            <person name="Nielsen M.R."/>
            <person name="Sondergaard T.E."/>
            <person name="Sorensen J.L."/>
            <person name="Fitzpatrick D.A."/>
            <person name="Frisvad J.C."/>
            <person name="Nielsen K.L."/>
        </authorList>
    </citation>
    <scope>NUCLEOTIDE SEQUENCE</scope>
    <source>
        <strain evidence="3">IBT 30728</strain>
    </source>
</reference>
<gene>
    <name evidence="3" type="ORF">N7539_003037</name>
</gene>
<evidence type="ECO:0000256" key="2">
    <source>
        <dbReference type="SAM" id="Phobius"/>
    </source>
</evidence>
<evidence type="ECO:0000313" key="4">
    <source>
        <dbReference type="Proteomes" id="UP001148312"/>
    </source>
</evidence>
<feature type="compositionally biased region" description="Polar residues" evidence="1">
    <location>
        <begin position="14"/>
        <end position="34"/>
    </location>
</feature>
<feature type="compositionally biased region" description="Low complexity" evidence="1">
    <location>
        <begin position="35"/>
        <end position="49"/>
    </location>
</feature>
<sequence>MSVSATARRLTRGALSSSPMPTRQLTRFTISQRLSSSNAPKSSSSSSRPSPAPQNDRSQFKILPIVIIMAIGSGSYALLVKSRTGQAPQRQT</sequence>
<keyword evidence="4" id="KW-1185">Reference proteome</keyword>
<dbReference type="AlphaFoldDB" id="A0A9X0BZ69"/>
<dbReference type="EMBL" id="JAPWDQ010000003">
    <property type="protein sequence ID" value="KAJ5491470.1"/>
    <property type="molecule type" value="Genomic_DNA"/>
</dbReference>